<dbReference type="GO" id="GO:0019441">
    <property type="term" value="P:L-tryptophan catabolic process to kynurenine"/>
    <property type="evidence" value="ECO:0007669"/>
    <property type="project" value="InterPro"/>
</dbReference>
<evidence type="ECO:0000313" key="3">
    <source>
        <dbReference type="Proteomes" id="UP000254259"/>
    </source>
</evidence>
<dbReference type="RefSeq" id="WP_115712259.1">
    <property type="nucleotide sequence ID" value="NZ_LT984814.1"/>
</dbReference>
<dbReference type="Proteomes" id="UP000254259">
    <property type="component" value="Plasmid CBM2636_mp"/>
</dbReference>
<gene>
    <name evidence="2" type="ORF">CBM2636_MP10468</name>
</gene>
<dbReference type="Pfam" id="PF04199">
    <property type="entry name" value="Cyclase"/>
    <property type="match status" value="1"/>
</dbReference>
<evidence type="ECO:0000256" key="1">
    <source>
        <dbReference type="SAM" id="MobiDB-lite"/>
    </source>
</evidence>
<sequence length="267" mass="29246">MKLVDLTGTIDPTDRDRLPEPMRGTPIANVFAPRIEYHAPDAAGKDIFCAALGCTHADLPDGEGWGSEVLLEMSSHCGTHVDAPLHSGSLCEGRTSRTIDEIDLNELFLPGIVFDVREYVVPGQAITSEMLDKAQRKAAVDDVHGHAVLIRTGQERFNISDPEYFNYPGMTWESTLHLTERGVRALGTDAIGWDRPFPVMSADFKRTGNKRLLWDAHKAITVKEAFIIQKLVNLASLPASGFQVGLFPLKLARCSAAPARVIGFVPD</sequence>
<dbReference type="PANTHER" id="PTHR31118:SF12">
    <property type="entry name" value="CYCLASE-LIKE PROTEIN 2"/>
    <property type="match status" value="1"/>
</dbReference>
<keyword evidence="2" id="KW-0614">Plasmid</keyword>
<feature type="region of interest" description="Disordered" evidence="1">
    <location>
        <begin position="1"/>
        <end position="22"/>
    </location>
</feature>
<dbReference type="InterPro" id="IPR037175">
    <property type="entry name" value="KFase_sf"/>
</dbReference>
<dbReference type="Gene3D" id="3.50.30.50">
    <property type="entry name" value="Putative cyclase"/>
    <property type="match status" value="1"/>
</dbReference>
<proteinExistence type="predicted"/>
<dbReference type="AlphaFoldDB" id="A0A9Q7XTW5"/>
<reference evidence="2 3" key="1">
    <citation type="submission" date="2018-01" db="EMBL/GenBank/DDBJ databases">
        <authorList>
            <person name="Clerissi C."/>
        </authorList>
    </citation>
    <scope>NUCLEOTIDE SEQUENCE [LARGE SCALE GENOMIC DNA]</scope>
    <source>
        <strain evidence="2">Cupriavidus taiwanensis SWF 66322</strain>
        <plasmid evidence="3">cbm2636_mp</plasmid>
    </source>
</reference>
<accession>A0A9Q7XTW5</accession>
<evidence type="ECO:0008006" key="4">
    <source>
        <dbReference type="Google" id="ProtNLM"/>
    </source>
</evidence>
<protein>
    <recommendedName>
        <fullName evidence="4">Cyclase</fullName>
    </recommendedName>
</protein>
<organism evidence="2 3">
    <name type="scientific">Cupriavidus taiwanensis</name>
    <dbReference type="NCBI Taxonomy" id="164546"/>
    <lineage>
        <taxon>Bacteria</taxon>
        <taxon>Pseudomonadati</taxon>
        <taxon>Pseudomonadota</taxon>
        <taxon>Betaproteobacteria</taxon>
        <taxon>Burkholderiales</taxon>
        <taxon>Burkholderiaceae</taxon>
        <taxon>Cupriavidus</taxon>
    </lineage>
</organism>
<dbReference type="SUPFAM" id="SSF102198">
    <property type="entry name" value="Putative cyclase"/>
    <property type="match status" value="1"/>
</dbReference>
<evidence type="ECO:0000313" key="2">
    <source>
        <dbReference type="EMBL" id="SPD66832.1"/>
    </source>
</evidence>
<dbReference type="InterPro" id="IPR007325">
    <property type="entry name" value="KFase/CYL"/>
</dbReference>
<name>A0A9Q7XTW5_9BURK</name>
<dbReference type="EMBL" id="LT984814">
    <property type="protein sequence ID" value="SPD66832.1"/>
    <property type="molecule type" value="Genomic_DNA"/>
</dbReference>
<dbReference type="GO" id="GO:0004061">
    <property type="term" value="F:arylformamidase activity"/>
    <property type="evidence" value="ECO:0007669"/>
    <property type="project" value="InterPro"/>
</dbReference>
<geneLocation type="plasmid" evidence="3">
    <name>cbm2636_mp</name>
</geneLocation>
<dbReference type="PANTHER" id="PTHR31118">
    <property type="entry name" value="CYCLASE-LIKE PROTEIN 2"/>
    <property type="match status" value="1"/>
</dbReference>